<evidence type="ECO:0000256" key="1">
    <source>
        <dbReference type="ARBA" id="ARBA00001973"/>
    </source>
</evidence>
<dbReference type="PANTHER" id="PTHR11474">
    <property type="entry name" value="TYROSINASE FAMILY MEMBER"/>
    <property type="match status" value="1"/>
</dbReference>
<feature type="domain" description="Tyrosinase copper-binding" evidence="14">
    <location>
        <begin position="594"/>
        <end position="605"/>
    </location>
</feature>
<dbReference type="PANTHER" id="PTHR11474:SF76">
    <property type="entry name" value="SHKT DOMAIN-CONTAINING PROTEIN"/>
    <property type="match status" value="1"/>
</dbReference>
<dbReference type="PRINTS" id="PR00092">
    <property type="entry name" value="TYROSINASE"/>
</dbReference>
<evidence type="ECO:0000256" key="10">
    <source>
        <dbReference type="ARBA" id="ARBA00048881"/>
    </source>
</evidence>
<feature type="region of interest" description="Disordered" evidence="11">
    <location>
        <begin position="704"/>
        <end position="747"/>
    </location>
</feature>
<evidence type="ECO:0000259" key="13">
    <source>
        <dbReference type="PROSITE" id="PS00497"/>
    </source>
</evidence>
<evidence type="ECO:0000256" key="12">
    <source>
        <dbReference type="SAM" id="Phobius"/>
    </source>
</evidence>
<keyword evidence="16" id="KW-1185">Reference proteome</keyword>
<dbReference type="InterPro" id="IPR041640">
    <property type="entry name" value="Tyrosinase_C"/>
</dbReference>
<feature type="transmembrane region" description="Helical" evidence="12">
    <location>
        <begin position="152"/>
        <end position="173"/>
    </location>
</feature>
<dbReference type="EC" id="1.14.18.1" evidence="3"/>
<keyword evidence="12" id="KW-0472">Membrane</keyword>
<dbReference type="GO" id="GO:0046872">
    <property type="term" value="F:metal ion binding"/>
    <property type="evidence" value="ECO:0007669"/>
    <property type="project" value="UniProtKB-KW"/>
</dbReference>
<dbReference type="PROSITE" id="PS00497">
    <property type="entry name" value="TYROSINASE_1"/>
    <property type="match status" value="1"/>
</dbReference>
<evidence type="ECO:0000313" key="16">
    <source>
        <dbReference type="Proteomes" id="UP000799539"/>
    </source>
</evidence>
<gene>
    <name evidence="15" type="ORF">CERZMDRAFT_117975</name>
</gene>
<keyword evidence="8" id="KW-0470">Melanin biosynthesis</keyword>
<comment type="catalytic activity">
    <reaction evidence="9">
        <text>2 L-dopa + O2 = 2 L-dopaquinone + 2 H2O</text>
        <dbReference type="Rhea" id="RHEA:34287"/>
        <dbReference type="ChEBI" id="CHEBI:15377"/>
        <dbReference type="ChEBI" id="CHEBI:15379"/>
        <dbReference type="ChEBI" id="CHEBI:57504"/>
        <dbReference type="ChEBI" id="CHEBI:57924"/>
        <dbReference type="EC" id="1.14.18.1"/>
    </reaction>
</comment>
<dbReference type="InterPro" id="IPR050316">
    <property type="entry name" value="Tyrosinase/Hemocyanin"/>
</dbReference>
<organism evidence="15 16">
    <name type="scientific">Cercospora zeae-maydis SCOH1-5</name>
    <dbReference type="NCBI Taxonomy" id="717836"/>
    <lineage>
        <taxon>Eukaryota</taxon>
        <taxon>Fungi</taxon>
        <taxon>Dikarya</taxon>
        <taxon>Ascomycota</taxon>
        <taxon>Pezizomycotina</taxon>
        <taxon>Dothideomycetes</taxon>
        <taxon>Dothideomycetidae</taxon>
        <taxon>Mycosphaerellales</taxon>
        <taxon>Mycosphaerellaceae</taxon>
        <taxon>Cercospora</taxon>
    </lineage>
</organism>
<accession>A0A6A6FD74</accession>
<evidence type="ECO:0000256" key="8">
    <source>
        <dbReference type="ARBA" id="ARBA00023101"/>
    </source>
</evidence>
<name>A0A6A6FD74_9PEZI</name>
<proteinExistence type="inferred from homology"/>
<dbReference type="Pfam" id="PF18132">
    <property type="entry name" value="Tyrosinase_C"/>
    <property type="match status" value="1"/>
</dbReference>
<keyword evidence="5" id="KW-0560">Oxidoreductase</keyword>
<evidence type="ECO:0000259" key="14">
    <source>
        <dbReference type="PROSITE" id="PS00498"/>
    </source>
</evidence>
<dbReference type="SUPFAM" id="SSF48056">
    <property type="entry name" value="Di-copper centre-containing domain"/>
    <property type="match status" value="1"/>
</dbReference>
<dbReference type="PROSITE" id="PS00498">
    <property type="entry name" value="TYROSINASE_2"/>
    <property type="match status" value="1"/>
</dbReference>
<evidence type="ECO:0000256" key="2">
    <source>
        <dbReference type="ARBA" id="ARBA00009928"/>
    </source>
</evidence>
<dbReference type="Pfam" id="PF00264">
    <property type="entry name" value="Tyrosinase"/>
    <property type="match status" value="1"/>
</dbReference>
<dbReference type="InterPro" id="IPR008922">
    <property type="entry name" value="Di-copper_centre_dom_sf"/>
</dbReference>
<evidence type="ECO:0000256" key="9">
    <source>
        <dbReference type="ARBA" id="ARBA00048233"/>
    </source>
</evidence>
<dbReference type="GO" id="GO:0042438">
    <property type="term" value="P:melanin biosynthetic process"/>
    <property type="evidence" value="ECO:0007669"/>
    <property type="project" value="UniProtKB-KW"/>
</dbReference>
<evidence type="ECO:0000256" key="6">
    <source>
        <dbReference type="ARBA" id="ARBA00023008"/>
    </source>
</evidence>
<evidence type="ECO:0000313" key="15">
    <source>
        <dbReference type="EMBL" id="KAF2211335.1"/>
    </source>
</evidence>
<dbReference type="EMBL" id="ML992677">
    <property type="protein sequence ID" value="KAF2211335.1"/>
    <property type="molecule type" value="Genomic_DNA"/>
</dbReference>
<dbReference type="InterPro" id="IPR002227">
    <property type="entry name" value="Tyrosinase_Cu-bd"/>
</dbReference>
<keyword evidence="12" id="KW-1133">Transmembrane helix</keyword>
<dbReference type="AlphaFoldDB" id="A0A6A6FD74"/>
<keyword evidence="7" id="KW-0503">Monooxygenase</keyword>
<dbReference type="Proteomes" id="UP000799539">
    <property type="component" value="Unassembled WGS sequence"/>
</dbReference>
<evidence type="ECO:0000256" key="4">
    <source>
        <dbReference type="ARBA" id="ARBA00022723"/>
    </source>
</evidence>
<keyword evidence="4" id="KW-0479">Metal-binding</keyword>
<reference evidence="15" key="1">
    <citation type="journal article" date="2020" name="Stud. Mycol.">
        <title>101 Dothideomycetes genomes: a test case for predicting lifestyles and emergence of pathogens.</title>
        <authorList>
            <person name="Haridas S."/>
            <person name="Albert R."/>
            <person name="Binder M."/>
            <person name="Bloem J."/>
            <person name="Labutti K."/>
            <person name="Salamov A."/>
            <person name="Andreopoulos B."/>
            <person name="Baker S."/>
            <person name="Barry K."/>
            <person name="Bills G."/>
            <person name="Bluhm B."/>
            <person name="Cannon C."/>
            <person name="Castanera R."/>
            <person name="Culley D."/>
            <person name="Daum C."/>
            <person name="Ezra D."/>
            <person name="Gonzalez J."/>
            <person name="Henrissat B."/>
            <person name="Kuo A."/>
            <person name="Liang C."/>
            <person name="Lipzen A."/>
            <person name="Lutzoni F."/>
            <person name="Magnuson J."/>
            <person name="Mondo S."/>
            <person name="Nolan M."/>
            <person name="Ohm R."/>
            <person name="Pangilinan J."/>
            <person name="Park H.-J."/>
            <person name="Ramirez L."/>
            <person name="Alfaro M."/>
            <person name="Sun H."/>
            <person name="Tritt A."/>
            <person name="Yoshinaga Y."/>
            <person name="Zwiers L.-H."/>
            <person name="Turgeon B."/>
            <person name="Goodwin S."/>
            <person name="Spatafora J."/>
            <person name="Crous P."/>
            <person name="Grigoriev I."/>
        </authorList>
    </citation>
    <scope>NUCLEOTIDE SEQUENCE</scope>
    <source>
        <strain evidence="15">SCOH1-5</strain>
    </source>
</reference>
<comment type="cofactor">
    <cofactor evidence="1">
        <name>Cu(2+)</name>
        <dbReference type="ChEBI" id="CHEBI:29036"/>
    </cofactor>
</comment>
<feature type="region of interest" description="Disordered" evidence="11">
    <location>
        <begin position="1011"/>
        <end position="1055"/>
    </location>
</feature>
<evidence type="ECO:0000256" key="5">
    <source>
        <dbReference type="ARBA" id="ARBA00023002"/>
    </source>
</evidence>
<evidence type="ECO:0000256" key="11">
    <source>
        <dbReference type="SAM" id="MobiDB-lite"/>
    </source>
</evidence>
<keyword evidence="6" id="KW-0186">Copper</keyword>
<feature type="transmembrane region" description="Helical" evidence="12">
    <location>
        <begin position="224"/>
        <end position="245"/>
    </location>
</feature>
<comment type="catalytic activity">
    <reaction evidence="10">
        <text>L-tyrosine + O2 = L-dopaquinone + H2O</text>
        <dbReference type="Rhea" id="RHEA:18117"/>
        <dbReference type="ChEBI" id="CHEBI:15377"/>
        <dbReference type="ChEBI" id="CHEBI:15379"/>
        <dbReference type="ChEBI" id="CHEBI:57924"/>
        <dbReference type="ChEBI" id="CHEBI:58315"/>
        <dbReference type="EC" id="1.14.18.1"/>
    </reaction>
</comment>
<dbReference type="Gene3D" id="1.10.1280.10">
    <property type="entry name" value="Di-copper center containing domain from catechol oxidase"/>
    <property type="match status" value="1"/>
</dbReference>
<dbReference type="OrthoDB" id="6132182at2759"/>
<dbReference type="Gene3D" id="2.60.310.20">
    <property type="match status" value="1"/>
</dbReference>
<feature type="compositionally biased region" description="Low complexity" evidence="11">
    <location>
        <begin position="733"/>
        <end position="747"/>
    </location>
</feature>
<evidence type="ECO:0000256" key="7">
    <source>
        <dbReference type="ARBA" id="ARBA00023033"/>
    </source>
</evidence>
<sequence>MGTGGQGRYEAMPCGPAPACVKYETGARMSLFTARTHAAQPWRHGLVHSGCGRESGTASHQANLGRLLYAFLTISAAAVQSPALQRRHVQRAQLLHFLGAAAETTRFRTALVGHLLATGALLLIDLIDCDDGGGHAPQHGSSQSPVSCRCCLLLLLLLLLLLPLAYLSLSLSLSLSLRLHLRILTSTHPPIHTYTCTAPPGPSTLARTIDGVAPSFTTTTTTTYLLALFFFIIIIIIIITTAATFSPSCLFPPTPLPCRLRTLECAFLSFLPSCPSGNELLSSPHNTNTNKNNIRALAGPLQKRDGEVIVTGARGLGDGRVHARLEINDFSKNRPDMWSLYIRALAKWKEGTKDDPTSYWSIAKIHGVPRQDWDGVQKCADCQGADGYCTHDSVHFPAWHRPYMALFEQELMRVAFDIASSFSGAFGDRLKAAAQKLRAPYWDWAAVPDPGTPVLPTVMTAQQVTIEGPNGQETVDNPLYSYHFNDSSDMAYAVFTTWPDTFRWPNSNNVDAHSQQDQCIDAFTNSNGNLRDQIYQLLTQCKSYLGFATDASGDQRCANSLEGIHNTVHLNAGGPGYNGISGGHMAFLPLASYDPLFFLHHANVDRLVTLYQTANPDLWGATQVAQHSTWTIAQGTTQDANSPLMPFRKAANEYWTTNDVRDFAATFDYTYPEYIVGDGSRKTVMNYLNELYGPNPSLTASSLSVRAEVESGNNPDGSNGGRAIQAPWPQGYASSSSTSGSASAAAQTAGSGSGMGFGLGPLSISIGLPWHKPTGTASPPYPTVSGVWNGTRTSLGPLPTGTGAGLNPAFIAPNGSVYQYQCNIETPRYALNNSYVVYVFDGQPSTNDTSEWASEKNCIGHIGVLAGGDMSHAGVTSAGSVPITRYLQQLYLAGKISALSEDVVIPYMKEHLEWIIVYDGARVSPDTLQGYKASFLSGLLSPTSDGELPTWSNLLPQVDVTKGKAGGITEAVEGILGGVGNALSDALGDVGGNLGGSIGGIMGGLLPGGNAPHGYGPAPPAPSSPADTQDSPVPATTAPPAQGPPSYASPPEQDVTTTVYTTQYVTYCPCTESTAAPQQTSAPAYAKQS</sequence>
<evidence type="ECO:0000256" key="3">
    <source>
        <dbReference type="ARBA" id="ARBA00011906"/>
    </source>
</evidence>
<comment type="similarity">
    <text evidence="2">Belongs to the tyrosinase family.</text>
</comment>
<dbReference type="GO" id="GO:0004503">
    <property type="term" value="F:tyrosinase activity"/>
    <property type="evidence" value="ECO:0007669"/>
    <property type="project" value="UniProtKB-EC"/>
</dbReference>
<feature type="domain" description="Tyrosinase copper-binding" evidence="13">
    <location>
        <begin position="391"/>
        <end position="408"/>
    </location>
</feature>
<keyword evidence="12" id="KW-0812">Transmembrane</keyword>
<protein>
    <recommendedName>
        <fullName evidence="3">tyrosinase</fullName>
        <ecNumber evidence="3">1.14.18.1</ecNumber>
    </recommendedName>
</protein>